<keyword evidence="1" id="KW-0812">Transmembrane</keyword>
<keyword evidence="1" id="KW-1133">Transmembrane helix</keyword>
<evidence type="ECO:0000256" key="1">
    <source>
        <dbReference type="SAM" id="Phobius"/>
    </source>
</evidence>
<reference evidence="2 3" key="1">
    <citation type="submission" date="2019-03" db="EMBL/GenBank/DDBJ databases">
        <title>San Antonio Military Medical Center submission to MRSN (WRAIR), pending publication.</title>
        <authorList>
            <person name="Blyth D.M."/>
            <person name="Mccarthy S.L."/>
            <person name="Schall S.E."/>
            <person name="Stam J.A."/>
            <person name="Ong A.C."/>
            <person name="Mcgann P.T."/>
        </authorList>
    </citation>
    <scope>NUCLEOTIDE SEQUENCE [LARGE SCALE GENOMIC DNA]</scope>
    <source>
        <strain evidence="2 3">MRSN571793</strain>
    </source>
</reference>
<proteinExistence type="predicted"/>
<organism evidence="2 3">
    <name type="scientific">Dysgonomonas capnocytophagoides</name>
    <dbReference type="NCBI Taxonomy" id="45254"/>
    <lineage>
        <taxon>Bacteria</taxon>
        <taxon>Pseudomonadati</taxon>
        <taxon>Bacteroidota</taxon>
        <taxon>Bacteroidia</taxon>
        <taxon>Bacteroidales</taxon>
        <taxon>Dysgonomonadaceae</taxon>
        <taxon>Dysgonomonas</taxon>
    </lineage>
</organism>
<dbReference type="EMBL" id="SOML01000003">
    <property type="protein sequence ID" value="TFD97475.1"/>
    <property type="molecule type" value="Genomic_DNA"/>
</dbReference>
<sequence>MEYYRYSIDRIGLLIYSIFIMECLFISLQRSIVTLGVRLFLFKLKTDSMKYFFYLLTFTGLLTSCVSDGFNIGDNLVSSDARNILIDTCTVQLYTQLDDSTTTSGLGKIFVGRYESSDFGIIESDGYVSFETPSYSSSEFGSQATLKVKLDSITLRMSYDNVHYGDTTKVQTINLYKLKEKLELDENNSKLYTTSSFSAEETAFASHTFYRPNSNWENDSIFEMRLPDAFGEELIRMMKAQSDTLDSTTKFQQYFKGFKISPGKTDDATVSGFAVSTSSPVIRLYYHTYGVGPTEKTLDIAPVTTTAFSHVNNDRSATKLAPLTYKNRSIVSTETDNKAYIQGINSLYIKMNFPHINNLLQIGKFVNIASAYLYIYPAKNSYSTFIPLPKSLVLNYLDENGKALDIYVDSDKTAVQSGSLTQNTIYENGTYYAFDISSYITNELGAIGVNKTMLQLDLSDDDASGTFKSLVIGDSKNTDRQIKLLIYFVVNDDL</sequence>
<dbReference type="OrthoDB" id="1092930at2"/>
<comment type="caution">
    <text evidence="2">The sequence shown here is derived from an EMBL/GenBank/DDBJ whole genome shotgun (WGS) entry which is preliminary data.</text>
</comment>
<evidence type="ECO:0000313" key="2">
    <source>
        <dbReference type="EMBL" id="TFD97475.1"/>
    </source>
</evidence>
<accession>A0A4Y8L490</accession>
<evidence type="ECO:0000313" key="3">
    <source>
        <dbReference type="Proteomes" id="UP000297861"/>
    </source>
</evidence>
<keyword evidence="3" id="KW-1185">Reference proteome</keyword>
<dbReference type="Proteomes" id="UP000297861">
    <property type="component" value="Unassembled WGS sequence"/>
</dbReference>
<protein>
    <submittedName>
        <fullName evidence="2">DUF4270 family protein</fullName>
    </submittedName>
</protein>
<dbReference type="AlphaFoldDB" id="A0A4Y8L490"/>
<feature type="transmembrane region" description="Helical" evidence="1">
    <location>
        <begin position="13"/>
        <end position="39"/>
    </location>
</feature>
<gene>
    <name evidence="2" type="ORF">E2605_07355</name>
</gene>
<dbReference type="InterPro" id="IPR025366">
    <property type="entry name" value="DUF4270"/>
</dbReference>
<dbReference type="Pfam" id="PF14092">
    <property type="entry name" value="DUF4270"/>
    <property type="match status" value="1"/>
</dbReference>
<keyword evidence="1" id="KW-0472">Membrane</keyword>
<name>A0A4Y8L490_9BACT</name>
<dbReference type="STRING" id="1121485.GCA_000426485_02290"/>